<dbReference type="EMBL" id="LAJX01000150">
    <property type="protein sequence ID" value="KJV05935.1"/>
    <property type="molecule type" value="Genomic_DNA"/>
</dbReference>
<sequence>KTEQVIQTAGRRKYVPVGLAAASLLPTPGATRMWRMQKTQELFSVVLNALSHLKFVALFSNYSRGRNDRSKS</sequence>
<dbReference type="AlphaFoldDB" id="A0A0F3IGK2"/>
<reference evidence="1 2" key="2">
    <citation type="journal article" date="2016" name="Microb. Ecol.">
        <title>Genome Characteristics of a Novel Type I Methanotroph (Sn10-6) Isolated from a Flooded Indian Rice Field.</title>
        <authorList>
            <person name="Rahalkar M.C."/>
            <person name="Pandit P.S."/>
            <person name="Dhakephalkar P.K."/>
            <person name="Pore S."/>
            <person name="Arora P."/>
            <person name="Kapse N."/>
        </authorList>
    </citation>
    <scope>NUCLEOTIDE SEQUENCE [LARGE SCALE GENOMIC DNA]</scope>
    <source>
        <strain evidence="1 2">Sn10-6</strain>
    </source>
</reference>
<evidence type="ECO:0000313" key="1">
    <source>
        <dbReference type="EMBL" id="KJV05935.1"/>
    </source>
</evidence>
<protein>
    <submittedName>
        <fullName evidence="1">Uncharacterized protein</fullName>
    </submittedName>
</protein>
<keyword evidence="2" id="KW-1185">Reference proteome</keyword>
<organism evidence="1 2">
    <name type="scientific">Methylocucumis oryzae</name>
    <dbReference type="NCBI Taxonomy" id="1632867"/>
    <lineage>
        <taxon>Bacteria</taxon>
        <taxon>Pseudomonadati</taxon>
        <taxon>Pseudomonadota</taxon>
        <taxon>Gammaproteobacteria</taxon>
        <taxon>Methylococcales</taxon>
        <taxon>Methylococcaceae</taxon>
        <taxon>Methylocucumis</taxon>
    </lineage>
</organism>
<comment type="caution">
    <text evidence="1">The sequence shown here is derived from an EMBL/GenBank/DDBJ whole genome shotgun (WGS) entry which is preliminary data.</text>
</comment>
<dbReference type="RefSeq" id="WP_045779788.1">
    <property type="nucleotide sequence ID" value="NZ_LAJX01000150.1"/>
</dbReference>
<dbReference type="Proteomes" id="UP000033684">
    <property type="component" value="Unassembled WGS sequence"/>
</dbReference>
<gene>
    <name evidence="1" type="ORF">VZ94_14565</name>
</gene>
<reference evidence="2" key="1">
    <citation type="submission" date="2015-03" db="EMBL/GenBank/DDBJ databases">
        <title>Draft genome sequence of a novel methanotroph (Sn10-6) isolated from flooded ricefield rhizosphere in India.</title>
        <authorList>
            <person name="Pandit P.S."/>
            <person name="Pore S.D."/>
            <person name="Arora P."/>
            <person name="Kapse N.G."/>
            <person name="Dhakephalkar P.K."/>
            <person name="Rahalkar M.C."/>
        </authorList>
    </citation>
    <scope>NUCLEOTIDE SEQUENCE [LARGE SCALE GENOMIC DNA]</scope>
    <source>
        <strain evidence="2">Sn10-6</strain>
    </source>
</reference>
<evidence type="ECO:0000313" key="2">
    <source>
        <dbReference type="Proteomes" id="UP000033684"/>
    </source>
</evidence>
<accession>A0A0F3IGK2</accession>
<name>A0A0F3IGK2_9GAMM</name>
<proteinExistence type="predicted"/>
<feature type="non-terminal residue" evidence="1">
    <location>
        <position position="1"/>
    </location>
</feature>